<dbReference type="AlphaFoldDB" id="W4LBU3"/>
<dbReference type="HOGENOM" id="CLU_186850_0_0_7"/>
<dbReference type="EMBL" id="AZHW01000915">
    <property type="protein sequence ID" value="ETW95457.1"/>
    <property type="molecule type" value="Genomic_DNA"/>
</dbReference>
<accession>W4LBU3</accession>
<evidence type="ECO:0008006" key="3">
    <source>
        <dbReference type="Google" id="ProtNLM"/>
    </source>
</evidence>
<protein>
    <recommendedName>
        <fullName evidence="3">Antitoxin</fullName>
    </recommendedName>
</protein>
<evidence type="ECO:0000313" key="1">
    <source>
        <dbReference type="EMBL" id="ETW95457.1"/>
    </source>
</evidence>
<dbReference type="Proteomes" id="UP000019141">
    <property type="component" value="Unassembled WGS sequence"/>
</dbReference>
<reference evidence="1 2" key="1">
    <citation type="journal article" date="2014" name="Nature">
        <title>An environmental bacterial taxon with a large and distinct metabolic repertoire.</title>
        <authorList>
            <person name="Wilson M.C."/>
            <person name="Mori T."/>
            <person name="Ruckert C."/>
            <person name="Uria A.R."/>
            <person name="Helf M.J."/>
            <person name="Takada K."/>
            <person name="Gernert C."/>
            <person name="Steffens U.A."/>
            <person name="Heycke N."/>
            <person name="Schmitt S."/>
            <person name="Rinke C."/>
            <person name="Helfrich E.J."/>
            <person name="Brachmann A.O."/>
            <person name="Gurgui C."/>
            <person name="Wakimoto T."/>
            <person name="Kracht M."/>
            <person name="Crusemann M."/>
            <person name="Hentschel U."/>
            <person name="Abe I."/>
            <person name="Matsunaga S."/>
            <person name="Kalinowski J."/>
            <person name="Takeyama H."/>
            <person name="Piel J."/>
        </authorList>
    </citation>
    <scope>NUCLEOTIDE SEQUENCE [LARGE SCALE GENOMIC DNA]</scope>
    <source>
        <strain evidence="2">TSY1</strain>
    </source>
</reference>
<keyword evidence="2" id="KW-1185">Reference proteome</keyword>
<gene>
    <name evidence="1" type="ORF">ETSY1_30570</name>
</gene>
<sequence length="95" mass="10795">MRTTVTIDPDVHQLLQDAMQRSHQSFQETLNEALRRGLADMVPHVDEHPFQVNARSLGLRAGIDPARLNQLNDELEADAFLEMTDRLQSNTLNES</sequence>
<evidence type="ECO:0000313" key="2">
    <source>
        <dbReference type="Proteomes" id="UP000019141"/>
    </source>
</evidence>
<comment type="caution">
    <text evidence="1">The sequence shown here is derived from an EMBL/GenBank/DDBJ whole genome shotgun (WGS) entry which is preliminary data.</text>
</comment>
<organism evidence="1 2">
    <name type="scientific">Entotheonella factor</name>
    <dbReference type="NCBI Taxonomy" id="1429438"/>
    <lineage>
        <taxon>Bacteria</taxon>
        <taxon>Pseudomonadati</taxon>
        <taxon>Nitrospinota/Tectimicrobiota group</taxon>
        <taxon>Candidatus Tectimicrobiota</taxon>
        <taxon>Candidatus Entotheonellia</taxon>
        <taxon>Candidatus Entotheonellales</taxon>
        <taxon>Candidatus Entotheonellaceae</taxon>
        <taxon>Candidatus Entotheonella</taxon>
    </lineage>
</organism>
<name>W4LBU3_ENTF1</name>
<proteinExistence type="predicted"/>